<dbReference type="Gene3D" id="3.20.20.190">
    <property type="entry name" value="Phosphatidylinositol (PI) phosphodiesterase"/>
    <property type="match status" value="1"/>
</dbReference>
<keyword evidence="3" id="KW-0812">Transmembrane</keyword>
<accession>A0A1Y2CR68</accession>
<evidence type="ECO:0000259" key="8">
    <source>
        <dbReference type="PROSITE" id="PS51704"/>
    </source>
</evidence>
<evidence type="ECO:0000256" key="1">
    <source>
        <dbReference type="ARBA" id="ARBA00004370"/>
    </source>
</evidence>
<evidence type="ECO:0000256" key="3">
    <source>
        <dbReference type="ARBA" id="ARBA00022692"/>
    </source>
</evidence>
<dbReference type="PANTHER" id="PTHR42758">
    <property type="entry name" value="PHOSPHATIDYLGLYCEROL PHOSPHOLIPASE C"/>
    <property type="match status" value="1"/>
</dbReference>
<proteinExistence type="inferred from homology"/>
<keyword evidence="5" id="KW-1133">Transmembrane helix</keyword>
<keyword evidence="10" id="KW-1185">Reference proteome</keyword>
<gene>
    <name evidence="9" type="ORF">BCR33DRAFT_713778</name>
</gene>
<comment type="caution">
    <text evidence="9">The sequence shown here is derived from an EMBL/GenBank/DDBJ whole genome shotgun (WGS) entry which is preliminary data.</text>
</comment>
<evidence type="ECO:0000313" key="10">
    <source>
        <dbReference type="Proteomes" id="UP000193642"/>
    </source>
</evidence>
<dbReference type="STRING" id="329046.A0A1Y2CR68"/>
<dbReference type="InterPro" id="IPR030395">
    <property type="entry name" value="GP_PDE_dom"/>
</dbReference>
<evidence type="ECO:0000313" key="9">
    <source>
        <dbReference type="EMBL" id="ORY49463.1"/>
    </source>
</evidence>
<comment type="subcellular location">
    <subcellularLocation>
        <location evidence="1">Membrane</location>
    </subcellularLocation>
</comment>
<organism evidence="9 10">
    <name type="scientific">Rhizoclosmatium globosum</name>
    <dbReference type="NCBI Taxonomy" id="329046"/>
    <lineage>
        <taxon>Eukaryota</taxon>
        <taxon>Fungi</taxon>
        <taxon>Fungi incertae sedis</taxon>
        <taxon>Chytridiomycota</taxon>
        <taxon>Chytridiomycota incertae sedis</taxon>
        <taxon>Chytridiomycetes</taxon>
        <taxon>Chytridiales</taxon>
        <taxon>Chytriomycetaceae</taxon>
        <taxon>Rhizoclosmatium</taxon>
    </lineage>
</organism>
<dbReference type="GO" id="GO:0005737">
    <property type="term" value="C:cytoplasm"/>
    <property type="evidence" value="ECO:0007669"/>
    <property type="project" value="UniProtKB-ARBA"/>
</dbReference>
<name>A0A1Y2CR68_9FUNG</name>
<evidence type="ECO:0000256" key="7">
    <source>
        <dbReference type="ARBA" id="ARBA00023136"/>
    </source>
</evidence>
<reference evidence="9 10" key="1">
    <citation type="submission" date="2016-07" db="EMBL/GenBank/DDBJ databases">
        <title>Pervasive Adenine N6-methylation of Active Genes in Fungi.</title>
        <authorList>
            <consortium name="DOE Joint Genome Institute"/>
            <person name="Mondo S.J."/>
            <person name="Dannebaum R.O."/>
            <person name="Kuo R.C."/>
            <person name="Labutti K."/>
            <person name="Haridas S."/>
            <person name="Kuo A."/>
            <person name="Salamov A."/>
            <person name="Ahrendt S.R."/>
            <person name="Lipzen A."/>
            <person name="Sullivan W."/>
            <person name="Andreopoulos W.B."/>
            <person name="Clum A."/>
            <person name="Lindquist E."/>
            <person name="Daum C."/>
            <person name="Ramamoorthy G.K."/>
            <person name="Gryganskyi A."/>
            <person name="Culley D."/>
            <person name="Magnuson J.K."/>
            <person name="James T.Y."/>
            <person name="O'Malley M.A."/>
            <person name="Stajich J.E."/>
            <person name="Spatafora J.W."/>
            <person name="Visel A."/>
            <person name="Grigoriev I.V."/>
        </authorList>
    </citation>
    <scope>NUCLEOTIDE SEQUENCE [LARGE SCALE GENOMIC DNA]</scope>
    <source>
        <strain evidence="9 10">JEL800</strain>
    </source>
</reference>
<dbReference type="PROSITE" id="PS51704">
    <property type="entry name" value="GP_PDE"/>
    <property type="match status" value="1"/>
</dbReference>
<evidence type="ECO:0000256" key="5">
    <source>
        <dbReference type="ARBA" id="ARBA00022989"/>
    </source>
</evidence>
<dbReference type="PANTHER" id="PTHR42758:SF2">
    <property type="entry name" value="PHOSPHATIDYLGLYCEROL PHOSPHOLIPASE C"/>
    <property type="match status" value="1"/>
</dbReference>
<dbReference type="InterPro" id="IPR052271">
    <property type="entry name" value="GDPD-Related"/>
</dbReference>
<evidence type="ECO:0000256" key="2">
    <source>
        <dbReference type="ARBA" id="ARBA00007277"/>
    </source>
</evidence>
<dbReference type="OrthoDB" id="1058301at2759"/>
<sequence>MKEEAVSLSEKSNSTFSTRFKTTKQMLHRFFPWIKQPAAIAPKLGFTCGLMSHRGGSLESIENTLTGFRKSAKLEVDLLEMDIYMTKDGQCVVFHDSDLGRLCGLPGKKISDFEYKDLPPLLVPSALRSIESELNSDADARRIPLFEQVLKEFPTYPMQVDVKEGSEEMVIKVGNLIKSYNKESTTVWGSFRHPQNQHCTKHRPTIPLFFSFPRAALSYTLSYLGVPHWMRYRESALIVPDHPMLLKPWWFEDLNRMGINVIVWGRGRDGGGPGGGVNTVEKFERIRQSGANGICTDRPTLLKEWLKDNPLDKVDRFVTKRNN</sequence>
<dbReference type="GO" id="GO:0034479">
    <property type="term" value="F:phosphatidylglycerol phospholipase C activity"/>
    <property type="evidence" value="ECO:0007669"/>
    <property type="project" value="TreeGrafter"/>
</dbReference>
<dbReference type="SUPFAM" id="SSF51695">
    <property type="entry name" value="PLC-like phosphodiesterases"/>
    <property type="match status" value="1"/>
</dbReference>
<dbReference type="GO" id="GO:0046475">
    <property type="term" value="P:glycerophospholipid catabolic process"/>
    <property type="evidence" value="ECO:0007669"/>
    <property type="project" value="TreeGrafter"/>
</dbReference>
<dbReference type="AlphaFoldDB" id="A0A1Y2CR68"/>
<dbReference type="Pfam" id="PF03009">
    <property type="entry name" value="GDPD"/>
    <property type="match status" value="1"/>
</dbReference>
<protein>
    <submittedName>
        <fullName evidence="9">PLC-like phosphodiesterase</fullName>
    </submittedName>
</protein>
<feature type="domain" description="GP-PDE" evidence="8">
    <location>
        <begin position="48"/>
        <end position="306"/>
    </location>
</feature>
<dbReference type="InterPro" id="IPR017946">
    <property type="entry name" value="PLC-like_Pdiesterase_TIM-brl"/>
</dbReference>
<evidence type="ECO:0000256" key="4">
    <source>
        <dbReference type="ARBA" id="ARBA00022801"/>
    </source>
</evidence>
<evidence type="ECO:0000256" key="6">
    <source>
        <dbReference type="ARBA" id="ARBA00023098"/>
    </source>
</evidence>
<dbReference type="EMBL" id="MCGO01000009">
    <property type="protein sequence ID" value="ORY49463.1"/>
    <property type="molecule type" value="Genomic_DNA"/>
</dbReference>
<keyword evidence="4" id="KW-0378">Hydrolase</keyword>
<keyword evidence="6" id="KW-0443">Lipid metabolism</keyword>
<keyword evidence="7" id="KW-0472">Membrane</keyword>
<comment type="similarity">
    <text evidence="2">Belongs to the glycerophosphoryl diester phosphodiesterase family.</text>
</comment>
<dbReference type="Proteomes" id="UP000193642">
    <property type="component" value="Unassembled WGS sequence"/>
</dbReference>
<dbReference type="GO" id="GO:0016020">
    <property type="term" value="C:membrane"/>
    <property type="evidence" value="ECO:0007669"/>
    <property type="project" value="UniProtKB-SubCell"/>
</dbReference>